<evidence type="ECO:0000313" key="2">
    <source>
        <dbReference type="EMBL" id="CAF4675608.1"/>
    </source>
</evidence>
<gene>
    <name evidence="2" type="ORF">UJA718_LOCUS34975</name>
</gene>
<comment type="caution">
    <text evidence="2">The sequence shown here is derived from an EMBL/GenBank/DDBJ whole genome shotgun (WGS) entry which is preliminary data.</text>
</comment>
<dbReference type="GO" id="GO:0000244">
    <property type="term" value="P:spliceosomal tri-snRNP complex assembly"/>
    <property type="evidence" value="ECO:0007669"/>
    <property type="project" value="TreeGrafter"/>
</dbReference>
<feature type="non-terminal residue" evidence="2">
    <location>
        <position position="1"/>
    </location>
</feature>
<keyword evidence="3" id="KW-1185">Reference proteome</keyword>
<dbReference type="PANTHER" id="PTHR11246">
    <property type="entry name" value="PRE-MRNA SPLICING FACTOR"/>
    <property type="match status" value="1"/>
</dbReference>
<dbReference type="Proteomes" id="UP000663873">
    <property type="component" value="Unassembled WGS sequence"/>
</dbReference>
<evidence type="ECO:0008006" key="4">
    <source>
        <dbReference type="Google" id="ProtNLM"/>
    </source>
</evidence>
<reference evidence="2" key="1">
    <citation type="submission" date="2021-02" db="EMBL/GenBank/DDBJ databases">
        <authorList>
            <person name="Nowell W R."/>
        </authorList>
    </citation>
    <scope>NUCLEOTIDE SEQUENCE</scope>
</reference>
<keyword evidence="1" id="KW-0677">Repeat</keyword>
<dbReference type="InterPro" id="IPR011990">
    <property type="entry name" value="TPR-like_helical_dom_sf"/>
</dbReference>
<organism evidence="2 3">
    <name type="scientific">Rotaria socialis</name>
    <dbReference type="NCBI Taxonomy" id="392032"/>
    <lineage>
        <taxon>Eukaryota</taxon>
        <taxon>Metazoa</taxon>
        <taxon>Spiralia</taxon>
        <taxon>Gnathifera</taxon>
        <taxon>Rotifera</taxon>
        <taxon>Eurotatoria</taxon>
        <taxon>Bdelloidea</taxon>
        <taxon>Philodinida</taxon>
        <taxon>Philodinidae</taxon>
        <taxon>Rotaria</taxon>
    </lineage>
</organism>
<evidence type="ECO:0000256" key="1">
    <source>
        <dbReference type="ARBA" id="ARBA00022737"/>
    </source>
</evidence>
<dbReference type="EMBL" id="CAJOBP010032211">
    <property type="protein sequence ID" value="CAF4675608.1"/>
    <property type="molecule type" value="Genomic_DNA"/>
</dbReference>
<accession>A0A821GVT2</accession>
<sequence>LWLALARLETYENARRVLNKAREHIPTDRQIWIMAAKLEEANGNNTMVDRLIERALASLRANMVEINREHWFKDAIDCEKAGSVHTCQVLIRNIIGIDIDEEDQLETWIEDAQSCQTENAYECARAIYTHTRKLHPTKKQIWLDAADFERKHGTREQLEELLSTAVISCPKAEVLWLMLAKSKWLAGNVPLARETLSAGFQANPNSEEIWLAAVKLESENNEYKKALSLLKKAR</sequence>
<proteinExistence type="predicted"/>
<name>A0A821GVT2_9BILA</name>
<dbReference type="Gene3D" id="1.25.40.10">
    <property type="entry name" value="Tetratricopeptide repeat domain"/>
    <property type="match status" value="3"/>
</dbReference>
<protein>
    <recommendedName>
        <fullName evidence="4">Pre-mRNA splicing factor</fullName>
    </recommendedName>
</protein>
<dbReference type="PANTHER" id="PTHR11246:SF1">
    <property type="entry name" value="PRE-MRNA-PROCESSING FACTOR 6"/>
    <property type="match status" value="1"/>
</dbReference>
<feature type="non-terminal residue" evidence="2">
    <location>
        <position position="234"/>
    </location>
</feature>
<dbReference type="GO" id="GO:0071013">
    <property type="term" value="C:catalytic step 2 spliceosome"/>
    <property type="evidence" value="ECO:0007669"/>
    <property type="project" value="TreeGrafter"/>
</dbReference>
<dbReference type="SMART" id="SM00386">
    <property type="entry name" value="HAT"/>
    <property type="match status" value="4"/>
</dbReference>
<dbReference type="GO" id="GO:0046540">
    <property type="term" value="C:U4/U6 x U5 tri-snRNP complex"/>
    <property type="evidence" value="ECO:0007669"/>
    <property type="project" value="TreeGrafter"/>
</dbReference>
<dbReference type="Pfam" id="PF13428">
    <property type="entry name" value="TPR_14"/>
    <property type="match status" value="1"/>
</dbReference>
<dbReference type="AlphaFoldDB" id="A0A821GVT2"/>
<dbReference type="SUPFAM" id="SSF48452">
    <property type="entry name" value="TPR-like"/>
    <property type="match status" value="2"/>
</dbReference>
<dbReference type="InterPro" id="IPR045075">
    <property type="entry name" value="Syf1-like"/>
</dbReference>
<evidence type="ECO:0000313" key="3">
    <source>
        <dbReference type="Proteomes" id="UP000663873"/>
    </source>
</evidence>
<dbReference type="InterPro" id="IPR003107">
    <property type="entry name" value="HAT"/>
</dbReference>